<organism evidence="1 2">
    <name type="scientific">Aeromonas allosaccharophila</name>
    <dbReference type="NCBI Taxonomy" id="656"/>
    <lineage>
        <taxon>Bacteria</taxon>
        <taxon>Pseudomonadati</taxon>
        <taxon>Pseudomonadota</taxon>
        <taxon>Gammaproteobacteria</taxon>
        <taxon>Aeromonadales</taxon>
        <taxon>Aeromonadaceae</taxon>
        <taxon>Aeromonas</taxon>
    </lineage>
</organism>
<evidence type="ECO:0000313" key="1">
    <source>
        <dbReference type="EMBL" id="WED79036.1"/>
    </source>
</evidence>
<gene>
    <name evidence="1" type="ORF">PYU98_24115</name>
</gene>
<dbReference type="EMBL" id="CP118989">
    <property type="protein sequence ID" value="WED79036.1"/>
    <property type="molecule type" value="Genomic_DNA"/>
</dbReference>
<evidence type="ECO:0000313" key="2">
    <source>
        <dbReference type="Proteomes" id="UP001213721"/>
    </source>
</evidence>
<proteinExistence type="predicted"/>
<dbReference type="RefSeq" id="WP_148248212.1">
    <property type="nucleotide sequence ID" value="NZ_CP118989.1"/>
</dbReference>
<keyword evidence="1" id="KW-0614">Plasmid</keyword>
<name>A0AAX3P011_9GAMM</name>
<geneLocation type="plasmid" evidence="1 2">
    <name>pK520-KPC</name>
</geneLocation>
<sequence length="277" mass="31432">MMLTDADLSAMTAQYQGNTISAIQAKPESLTSLEHLIVDMGFEPGDYLVLMRRNINHELVVMLDPSPAAYMKALNKTSLHVGGKLIYFGDDFTYHGNDLGYDHTPDPSVEHSIENVAGVALGLYRVNEKGVSESTPYTYLFVDRQQLMAGLEYQEQECFNGVVQDDKTVRGLMINIAIRSMMKWQINSSFRFPVNFDRYFQLVELHHKLVEQCQQEFRREASVMASSMRHFRSVKAIPSVVDSLVPLPGRHANAVPLIRLFDKPKTQTTFNFEDFGI</sequence>
<protein>
    <submittedName>
        <fullName evidence="1">Uncharacterized protein</fullName>
    </submittedName>
</protein>
<reference evidence="1" key="1">
    <citation type="submission" date="2023-02" db="EMBL/GenBank/DDBJ databases">
        <title>The sequence of Aeromonas allosaccharophila K520.</title>
        <authorList>
            <person name="Luo X."/>
        </authorList>
    </citation>
    <scope>NUCLEOTIDE SEQUENCE</scope>
    <source>
        <strain evidence="1">K520</strain>
        <plasmid evidence="1">pK520-KPC</plasmid>
    </source>
</reference>
<dbReference type="Proteomes" id="UP001213721">
    <property type="component" value="Plasmid pK520-KPC"/>
</dbReference>
<dbReference type="AlphaFoldDB" id="A0AAX3P011"/>
<accession>A0AAX3P011</accession>